<evidence type="ECO:0000259" key="15">
    <source>
        <dbReference type="PROSITE" id="PS50026"/>
    </source>
</evidence>
<evidence type="ECO:0000256" key="4">
    <source>
        <dbReference type="ARBA" id="ARBA00022536"/>
    </source>
</evidence>
<proteinExistence type="predicted"/>
<feature type="chain" id="PRO_5046769735" evidence="14">
    <location>
        <begin position="35"/>
        <end position="176"/>
    </location>
</feature>
<feature type="disulfide bond" evidence="12">
    <location>
        <begin position="96"/>
        <end position="105"/>
    </location>
</feature>
<keyword evidence="8" id="KW-0339">Growth factor</keyword>
<evidence type="ECO:0000256" key="13">
    <source>
        <dbReference type="SAM" id="Phobius"/>
    </source>
</evidence>
<sequence length="176" mass="19710">MAHGGPARGPPAPRLRLLLLLLVGGLQLFQAVLSTTVIPLCASNDTDTCTTALVQTGTSQRVAQVGITRCRSEMQNFCFNGRCMYLVELDQHYCRCDMGYSGVRCGVSNLDLVKRPLSKEYIVLAVLLSLFFSTAASVAIYYFYRWYQEKNGRFPANRNYEEVARETEKDGKLLHV</sequence>
<keyword evidence="6 14" id="KW-0732">Signal</keyword>
<dbReference type="PROSITE" id="PS01186">
    <property type="entry name" value="EGF_2"/>
    <property type="match status" value="1"/>
</dbReference>
<evidence type="ECO:0000256" key="7">
    <source>
        <dbReference type="ARBA" id="ARBA00022989"/>
    </source>
</evidence>
<dbReference type="PANTHER" id="PTHR10740:SF11">
    <property type="entry name" value="PROEPIREGULIN"/>
    <property type="match status" value="1"/>
</dbReference>
<name>A0ABM1LF78_GEKJA</name>
<dbReference type="PROSITE" id="PS00022">
    <property type="entry name" value="EGF_1"/>
    <property type="match status" value="1"/>
</dbReference>
<gene>
    <name evidence="17" type="primary">LOC107125678</name>
</gene>
<dbReference type="InterPro" id="IPR000742">
    <property type="entry name" value="EGF"/>
</dbReference>
<evidence type="ECO:0000256" key="12">
    <source>
        <dbReference type="PROSITE-ProRule" id="PRU00076"/>
    </source>
</evidence>
<keyword evidence="16" id="KW-1185">Reference proteome</keyword>
<evidence type="ECO:0000256" key="2">
    <source>
        <dbReference type="ARBA" id="ARBA00004613"/>
    </source>
</evidence>
<keyword evidence="4 12" id="KW-0245">EGF-like domain</keyword>
<evidence type="ECO:0000256" key="11">
    <source>
        <dbReference type="ARBA" id="ARBA00023180"/>
    </source>
</evidence>
<evidence type="ECO:0000256" key="14">
    <source>
        <dbReference type="SAM" id="SignalP"/>
    </source>
</evidence>
<keyword evidence="7 13" id="KW-1133">Transmembrane helix</keyword>
<evidence type="ECO:0000256" key="5">
    <source>
        <dbReference type="ARBA" id="ARBA00022692"/>
    </source>
</evidence>
<protein>
    <submittedName>
        <fullName evidence="17">Proepiregulin-like</fullName>
    </submittedName>
</protein>
<evidence type="ECO:0000256" key="9">
    <source>
        <dbReference type="ARBA" id="ARBA00023136"/>
    </source>
</evidence>
<keyword evidence="10 12" id="KW-1015">Disulfide bond</keyword>
<dbReference type="RefSeq" id="XP_015284615.1">
    <property type="nucleotide sequence ID" value="XM_015429129.1"/>
</dbReference>
<keyword evidence="3" id="KW-0964">Secreted</keyword>
<evidence type="ECO:0000256" key="10">
    <source>
        <dbReference type="ARBA" id="ARBA00023157"/>
    </source>
</evidence>
<feature type="domain" description="EGF-like" evidence="15">
    <location>
        <begin position="66"/>
        <end position="106"/>
    </location>
</feature>
<dbReference type="PROSITE" id="PS50026">
    <property type="entry name" value="EGF_3"/>
    <property type="match status" value="1"/>
</dbReference>
<comment type="subcellular location">
    <subcellularLocation>
        <location evidence="1">Membrane</location>
        <topology evidence="1">Single-pass type I membrane protein</topology>
    </subcellularLocation>
    <subcellularLocation>
        <location evidence="2">Secreted</location>
    </subcellularLocation>
</comment>
<feature type="transmembrane region" description="Helical" evidence="13">
    <location>
        <begin position="121"/>
        <end position="144"/>
    </location>
</feature>
<keyword evidence="5 13" id="KW-0812">Transmembrane</keyword>
<reference evidence="17" key="1">
    <citation type="submission" date="2025-08" db="UniProtKB">
        <authorList>
            <consortium name="RefSeq"/>
        </authorList>
    </citation>
    <scope>IDENTIFICATION</scope>
</reference>
<evidence type="ECO:0000256" key="8">
    <source>
        <dbReference type="ARBA" id="ARBA00023030"/>
    </source>
</evidence>
<organism evidence="16 17">
    <name type="scientific">Gekko japonicus</name>
    <name type="common">Schlegel's Japanese gecko</name>
    <dbReference type="NCBI Taxonomy" id="146911"/>
    <lineage>
        <taxon>Eukaryota</taxon>
        <taxon>Metazoa</taxon>
        <taxon>Chordata</taxon>
        <taxon>Craniata</taxon>
        <taxon>Vertebrata</taxon>
        <taxon>Euteleostomi</taxon>
        <taxon>Lepidosauria</taxon>
        <taxon>Squamata</taxon>
        <taxon>Bifurcata</taxon>
        <taxon>Gekkota</taxon>
        <taxon>Gekkonidae</taxon>
        <taxon>Gekkoninae</taxon>
        <taxon>Gekko</taxon>
    </lineage>
</organism>
<dbReference type="Gene3D" id="2.10.25.10">
    <property type="entry name" value="Laminin"/>
    <property type="match status" value="1"/>
</dbReference>
<dbReference type="PRINTS" id="PR00009">
    <property type="entry name" value="EGFTGF"/>
</dbReference>
<keyword evidence="9 13" id="KW-0472">Membrane</keyword>
<evidence type="ECO:0000256" key="3">
    <source>
        <dbReference type="ARBA" id="ARBA00022525"/>
    </source>
</evidence>
<evidence type="ECO:0000313" key="17">
    <source>
        <dbReference type="RefSeq" id="XP_015284615.1"/>
    </source>
</evidence>
<evidence type="ECO:0000256" key="1">
    <source>
        <dbReference type="ARBA" id="ARBA00004479"/>
    </source>
</evidence>
<dbReference type="PANTHER" id="PTHR10740">
    <property type="entry name" value="TRANSFORMING GROWTH FACTOR ALPHA"/>
    <property type="match status" value="1"/>
</dbReference>
<dbReference type="SUPFAM" id="SSF57196">
    <property type="entry name" value="EGF/Laminin"/>
    <property type="match status" value="1"/>
</dbReference>
<accession>A0ABM1LF78</accession>
<dbReference type="Proteomes" id="UP000694871">
    <property type="component" value="Unplaced"/>
</dbReference>
<dbReference type="GeneID" id="107125678"/>
<keyword evidence="11" id="KW-0325">Glycoprotein</keyword>
<evidence type="ECO:0000256" key="6">
    <source>
        <dbReference type="ARBA" id="ARBA00022729"/>
    </source>
</evidence>
<comment type="caution">
    <text evidence="12">Lacks conserved residue(s) required for the propagation of feature annotation.</text>
</comment>
<evidence type="ECO:0000313" key="16">
    <source>
        <dbReference type="Proteomes" id="UP000694871"/>
    </source>
</evidence>
<feature type="signal peptide" evidence="14">
    <location>
        <begin position="1"/>
        <end position="34"/>
    </location>
</feature>